<dbReference type="Pfam" id="PF09580">
    <property type="entry name" value="Spore_YhcN_YlaJ"/>
    <property type="match status" value="1"/>
</dbReference>
<feature type="signal peptide" evidence="2">
    <location>
        <begin position="1"/>
        <end position="27"/>
    </location>
</feature>
<sequence>MLPLKKTWLYPAIAGIALLASACANNAAPNYTTPNRTATNQTAPHTTNFDGLHTRTYDGMRARDIDGYHTRTYDGVTNRSIDGLHTRNYSGYGTTGYGTTGTTGTTGYGTTGTTGTTGYGTTGTTGTTGYGTTGMTGTTGYGATGMTGATGYGTTGHDGMRPYTAFPDGHLGTGTTGTAGIRGLTGAGTTTGTHSIYQKNASNRGGAGVMQTGMPRYGYIQTDRQHAQTAGANNVYVDRDALARAVGNVTASCPGVQRSTVLVTDEEVFVGLNTQGSDAHTAKNQARMNAMSVSPRYYKVYVTDNPNDIQEIARVASRHSNLSHARTNETTTSIDALIKRMGGTTDAEQMRARSATTNKSHMGTTGR</sequence>
<feature type="chain" id="PRO_5045151732" evidence="2">
    <location>
        <begin position="28"/>
        <end position="367"/>
    </location>
</feature>
<keyword evidence="4" id="KW-1185">Reference proteome</keyword>
<keyword evidence="2" id="KW-0732">Signal</keyword>
<accession>A0ABY9T1I7</accession>
<proteinExistence type="predicted"/>
<evidence type="ECO:0000256" key="1">
    <source>
        <dbReference type="SAM" id="MobiDB-lite"/>
    </source>
</evidence>
<reference evidence="3 4" key="1">
    <citation type="submission" date="2023-09" db="EMBL/GenBank/DDBJ databases">
        <title>Complete Genome and Methylome dissection of Bacillus brevis NEB573 original source of BbsI restriction endonuclease.</title>
        <authorList>
            <person name="Fomenkov A."/>
            <person name="Roberts R.D."/>
        </authorList>
    </citation>
    <scope>NUCLEOTIDE SEQUENCE [LARGE SCALE GENOMIC DNA]</scope>
    <source>
        <strain evidence="3 4">NEB573</strain>
    </source>
</reference>
<dbReference type="Proteomes" id="UP001256827">
    <property type="component" value="Chromosome"/>
</dbReference>
<feature type="compositionally biased region" description="Polar residues" evidence="1">
    <location>
        <begin position="354"/>
        <end position="367"/>
    </location>
</feature>
<dbReference type="RefSeq" id="WP_310765768.1">
    <property type="nucleotide sequence ID" value="NZ_CP134050.1"/>
</dbReference>
<evidence type="ECO:0000256" key="2">
    <source>
        <dbReference type="SAM" id="SignalP"/>
    </source>
</evidence>
<dbReference type="PROSITE" id="PS51257">
    <property type="entry name" value="PROKAR_LIPOPROTEIN"/>
    <property type="match status" value="1"/>
</dbReference>
<protein>
    <submittedName>
        <fullName evidence="3">Sporulation protein</fullName>
    </submittedName>
</protein>
<feature type="region of interest" description="Disordered" evidence="1">
    <location>
        <begin position="343"/>
        <end position="367"/>
    </location>
</feature>
<gene>
    <name evidence="3" type="ORF">RGB73_25340</name>
</gene>
<dbReference type="EMBL" id="CP134050">
    <property type="protein sequence ID" value="WNC13970.1"/>
    <property type="molecule type" value="Genomic_DNA"/>
</dbReference>
<organism evidence="3 4">
    <name type="scientific">Brevibacillus brevis</name>
    <name type="common">Bacillus brevis</name>
    <dbReference type="NCBI Taxonomy" id="1393"/>
    <lineage>
        <taxon>Bacteria</taxon>
        <taxon>Bacillati</taxon>
        <taxon>Bacillota</taxon>
        <taxon>Bacilli</taxon>
        <taxon>Bacillales</taxon>
        <taxon>Paenibacillaceae</taxon>
        <taxon>Brevibacillus</taxon>
    </lineage>
</organism>
<name>A0ABY9T1I7_BREBE</name>
<evidence type="ECO:0000313" key="4">
    <source>
        <dbReference type="Proteomes" id="UP001256827"/>
    </source>
</evidence>
<evidence type="ECO:0000313" key="3">
    <source>
        <dbReference type="EMBL" id="WNC13970.1"/>
    </source>
</evidence>
<dbReference type="InterPro" id="IPR019076">
    <property type="entry name" value="Spore_lipoprot_YhcN/YlaJ-like"/>
</dbReference>